<dbReference type="STRING" id="4558.A0A194YQY2"/>
<dbReference type="CDD" id="cd00042">
    <property type="entry name" value="CY"/>
    <property type="match status" value="1"/>
</dbReference>
<evidence type="ECO:0000256" key="4">
    <source>
        <dbReference type="SAM" id="SignalP"/>
    </source>
</evidence>
<proteinExistence type="inferred from homology"/>
<comment type="similarity">
    <text evidence="1">Belongs to the cystatin family. Phytocystatin subfamily.</text>
</comment>
<dbReference type="GO" id="GO:0004869">
    <property type="term" value="F:cysteine-type endopeptidase inhibitor activity"/>
    <property type="evidence" value="ECO:0007669"/>
    <property type="project" value="UniProtKB-KW"/>
</dbReference>
<feature type="chain" id="PRO_5018720206" description="Cystatin domain-containing protein" evidence="4">
    <location>
        <begin position="29"/>
        <end position="120"/>
    </location>
</feature>
<dbReference type="InterPro" id="IPR027214">
    <property type="entry name" value="Cystatin"/>
</dbReference>
<dbReference type="Proteomes" id="UP000000768">
    <property type="component" value="Chromosome 4"/>
</dbReference>
<protein>
    <recommendedName>
        <fullName evidence="5">Cystatin domain-containing protein</fullName>
    </recommendedName>
</protein>
<keyword evidence="7" id="KW-1185">Reference proteome</keyword>
<organism evidence="6 7">
    <name type="scientific">Sorghum bicolor</name>
    <name type="common">Sorghum</name>
    <name type="synonym">Sorghum vulgare</name>
    <dbReference type="NCBI Taxonomy" id="4558"/>
    <lineage>
        <taxon>Eukaryota</taxon>
        <taxon>Viridiplantae</taxon>
        <taxon>Streptophyta</taxon>
        <taxon>Embryophyta</taxon>
        <taxon>Tracheophyta</taxon>
        <taxon>Spermatophyta</taxon>
        <taxon>Magnoliopsida</taxon>
        <taxon>Liliopsida</taxon>
        <taxon>Poales</taxon>
        <taxon>Poaceae</taxon>
        <taxon>PACMAD clade</taxon>
        <taxon>Panicoideae</taxon>
        <taxon>Andropogonodae</taxon>
        <taxon>Andropogoneae</taxon>
        <taxon>Sorghinae</taxon>
        <taxon>Sorghum</taxon>
    </lineage>
</organism>
<dbReference type="InParanoid" id="A0A194YQY2"/>
<dbReference type="Gramene" id="KXG30639">
    <property type="protein sequence ID" value="KXG30639"/>
    <property type="gene ID" value="SORBI_3004G216100"/>
</dbReference>
<sequence>MRAAVLLGVLGIAIVAIHIVAMATPAMAQTFGVWYPVDLSEGHVQYIGRWAVAEHVKQAKDGLKFDKVVGGEMMMSIGIDFRLVIDASSTSDGKHANYEARVHERDWMDGISLLSFKPAK</sequence>
<reference evidence="6 7" key="1">
    <citation type="journal article" date="2009" name="Nature">
        <title>The Sorghum bicolor genome and the diversification of grasses.</title>
        <authorList>
            <person name="Paterson A.H."/>
            <person name="Bowers J.E."/>
            <person name="Bruggmann R."/>
            <person name="Dubchak I."/>
            <person name="Grimwood J."/>
            <person name="Gundlach H."/>
            <person name="Haberer G."/>
            <person name="Hellsten U."/>
            <person name="Mitros T."/>
            <person name="Poliakov A."/>
            <person name="Schmutz J."/>
            <person name="Spannagl M."/>
            <person name="Tang H."/>
            <person name="Wang X."/>
            <person name="Wicker T."/>
            <person name="Bharti A.K."/>
            <person name="Chapman J."/>
            <person name="Feltus F.A."/>
            <person name="Gowik U."/>
            <person name="Grigoriev I.V."/>
            <person name="Lyons E."/>
            <person name="Maher C.A."/>
            <person name="Martis M."/>
            <person name="Narechania A."/>
            <person name="Otillar R.P."/>
            <person name="Penning B.W."/>
            <person name="Salamov A.A."/>
            <person name="Wang Y."/>
            <person name="Zhang L."/>
            <person name="Carpita N.C."/>
            <person name="Freeling M."/>
            <person name="Gingle A.R."/>
            <person name="Hash C.T."/>
            <person name="Keller B."/>
            <person name="Klein P."/>
            <person name="Kresovich S."/>
            <person name="McCann M.C."/>
            <person name="Ming R."/>
            <person name="Peterson D.G."/>
            <person name="Mehboob-ur-Rahman"/>
            <person name="Ware D."/>
            <person name="Westhoff P."/>
            <person name="Mayer K.F."/>
            <person name="Messing J."/>
            <person name="Rokhsar D.S."/>
        </authorList>
    </citation>
    <scope>NUCLEOTIDE SEQUENCE [LARGE SCALE GENOMIC DNA]</scope>
    <source>
        <strain evidence="7">cv. BTx623</strain>
    </source>
</reference>
<dbReference type="PANTHER" id="PTHR47116">
    <property type="entry name" value="PHLOEM FILAMENT PROTEIN"/>
    <property type="match status" value="1"/>
</dbReference>
<keyword evidence="2" id="KW-0646">Protease inhibitor</keyword>
<feature type="signal peptide" evidence="4">
    <location>
        <begin position="1"/>
        <end position="28"/>
    </location>
</feature>
<dbReference type="OrthoDB" id="687343at2759"/>
<evidence type="ECO:0000313" key="7">
    <source>
        <dbReference type="Proteomes" id="UP000000768"/>
    </source>
</evidence>
<dbReference type="InterPro" id="IPR000010">
    <property type="entry name" value="Cystatin_dom"/>
</dbReference>
<accession>A0A194YQY2</accession>
<reference evidence="7" key="2">
    <citation type="journal article" date="2018" name="Plant J.">
        <title>The Sorghum bicolor reference genome: improved assembly, gene annotations, a transcriptome atlas, and signatures of genome organization.</title>
        <authorList>
            <person name="McCormick R.F."/>
            <person name="Truong S.K."/>
            <person name="Sreedasyam A."/>
            <person name="Jenkins J."/>
            <person name="Shu S."/>
            <person name="Sims D."/>
            <person name="Kennedy M."/>
            <person name="Amirebrahimi M."/>
            <person name="Weers B.D."/>
            <person name="McKinley B."/>
            <person name="Mattison A."/>
            <person name="Morishige D.T."/>
            <person name="Grimwood J."/>
            <person name="Schmutz J."/>
            <person name="Mullet J.E."/>
        </authorList>
    </citation>
    <scope>NUCLEOTIDE SEQUENCE [LARGE SCALE GENOMIC DNA]</scope>
    <source>
        <strain evidence="7">cv. BTx623</strain>
    </source>
</reference>
<dbReference type="SUPFAM" id="SSF54403">
    <property type="entry name" value="Cystatin/monellin"/>
    <property type="match status" value="1"/>
</dbReference>
<evidence type="ECO:0000256" key="2">
    <source>
        <dbReference type="ARBA" id="ARBA00022690"/>
    </source>
</evidence>
<gene>
    <name evidence="6" type="ORF">SORBI_3004G216100</name>
</gene>
<name>A0A194YQY2_SORBI</name>
<dbReference type="Pfam" id="PF16845">
    <property type="entry name" value="SQAPI"/>
    <property type="match status" value="1"/>
</dbReference>
<evidence type="ECO:0000259" key="5">
    <source>
        <dbReference type="Pfam" id="PF16845"/>
    </source>
</evidence>
<evidence type="ECO:0000256" key="3">
    <source>
        <dbReference type="ARBA" id="ARBA00022704"/>
    </source>
</evidence>
<keyword evidence="4" id="KW-0732">Signal</keyword>
<keyword evidence="3" id="KW-0789">Thiol protease inhibitor</keyword>
<dbReference type="OMA" id="WAVAEHE"/>
<dbReference type="InterPro" id="IPR046350">
    <property type="entry name" value="Cystatin_sf"/>
</dbReference>
<dbReference type="Gene3D" id="3.10.450.10">
    <property type="match status" value="1"/>
</dbReference>
<evidence type="ECO:0000256" key="1">
    <source>
        <dbReference type="ARBA" id="ARBA00007233"/>
    </source>
</evidence>
<feature type="domain" description="Cystatin" evidence="5">
    <location>
        <begin position="38"/>
        <end position="118"/>
    </location>
</feature>
<evidence type="ECO:0000313" key="6">
    <source>
        <dbReference type="EMBL" id="KXG30639.1"/>
    </source>
</evidence>
<dbReference type="EMBL" id="CM000763">
    <property type="protein sequence ID" value="KXG30639.1"/>
    <property type="molecule type" value="Genomic_DNA"/>
</dbReference>
<dbReference type="AlphaFoldDB" id="A0A194YQY2"/>